<comment type="caution">
    <text evidence="2">The sequence shown here is derived from an EMBL/GenBank/DDBJ whole genome shotgun (WGS) entry which is preliminary data.</text>
</comment>
<gene>
    <name evidence="2" type="ORF">LIER_20915</name>
</gene>
<keyword evidence="3" id="KW-1185">Reference proteome</keyword>
<evidence type="ECO:0000313" key="3">
    <source>
        <dbReference type="Proteomes" id="UP001454036"/>
    </source>
</evidence>
<dbReference type="Proteomes" id="UP001454036">
    <property type="component" value="Unassembled WGS sequence"/>
</dbReference>
<organism evidence="2 3">
    <name type="scientific">Lithospermum erythrorhizon</name>
    <name type="common">Purple gromwell</name>
    <name type="synonym">Lithospermum officinale var. erythrorhizon</name>
    <dbReference type="NCBI Taxonomy" id="34254"/>
    <lineage>
        <taxon>Eukaryota</taxon>
        <taxon>Viridiplantae</taxon>
        <taxon>Streptophyta</taxon>
        <taxon>Embryophyta</taxon>
        <taxon>Tracheophyta</taxon>
        <taxon>Spermatophyta</taxon>
        <taxon>Magnoliopsida</taxon>
        <taxon>eudicotyledons</taxon>
        <taxon>Gunneridae</taxon>
        <taxon>Pentapetalae</taxon>
        <taxon>asterids</taxon>
        <taxon>lamiids</taxon>
        <taxon>Boraginales</taxon>
        <taxon>Boraginaceae</taxon>
        <taxon>Boraginoideae</taxon>
        <taxon>Lithospermeae</taxon>
        <taxon>Lithospermum</taxon>
    </lineage>
</organism>
<proteinExistence type="predicted"/>
<reference evidence="2 3" key="1">
    <citation type="submission" date="2024-01" db="EMBL/GenBank/DDBJ databases">
        <title>The complete chloroplast genome sequence of Lithospermum erythrorhizon: insights into the phylogenetic relationship among Boraginaceae species and the maternal lineages of purple gromwells.</title>
        <authorList>
            <person name="Okada T."/>
            <person name="Watanabe K."/>
        </authorList>
    </citation>
    <scope>NUCLEOTIDE SEQUENCE [LARGE SCALE GENOMIC DNA]</scope>
</reference>
<dbReference type="AlphaFoldDB" id="A0AAV3QP74"/>
<dbReference type="EMBL" id="BAABME010005408">
    <property type="protein sequence ID" value="GAA0165534.1"/>
    <property type="molecule type" value="Genomic_DNA"/>
</dbReference>
<name>A0AAV3QP74_LITER</name>
<sequence>MVLENRLKLEARLRSLEGVNLGRSAGSAKGKPKIEAYDKDWKKGTGGLITPAKAYNPSADSTVGWNELSADKDEPIDEFEDDAE</sequence>
<evidence type="ECO:0000313" key="2">
    <source>
        <dbReference type="EMBL" id="GAA0165534.1"/>
    </source>
</evidence>
<feature type="region of interest" description="Disordered" evidence="1">
    <location>
        <begin position="48"/>
        <end position="84"/>
    </location>
</feature>
<feature type="compositionally biased region" description="Acidic residues" evidence="1">
    <location>
        <begin position="74"/>
        <end position="84"/>
    </location>
</feature>
<evidence type="ECO:0000256" key="1">
    <source>
        <dbReference type="SAM" id="MobiDB-lite"/>
    </source>
</evidence>
<protein>
    <submittedName>
        <fullName evidence="2">Uncharacterized protein</fullName>
    </submittedName>
</protein>
<accession>A0AAV3QP74</accession>